<evidence type="ECO:0000256" key="1">
    <source>
        <dbReference type="ARBA" id="ARBA00022448"/>
    </source>
</evidence>
<dbReference type="SUPFAM" id="SSF50475">
    <property type="entry name" value="FMN-binding split barrel"/>
    <property type="match status" value="1"/>
</dbReference>
<gene>
    <name evidence="6" type="ORF">S01H4_06526</name>
</gene>
<evidence type="ECO:0000259" key="5">
    <source>
        <dbReference type="PROSITE" id="PS50903"/>
    </source>
</evidence>
<dbReference type="PROSITE" id="PS50903">
    <property type="entry name" value="RUBREDOXIN_LIKE"/>
    <property type="match status" value="1"/>
</dbReference>
<dbReference type="InterPro" id="IPR002563">
    <property type="entry name" value="Flavin_Rdtase-like_dom"/>
</dbReference>
<dbReference type="Gene3D" id="2.30.110.10">
    <property type="entry name" value="Electron Transport, Fmn-binding Protein, Chain A"/>
    <property type="match status" value="1"/>
</dbReference>
<dbReference type="FunFam" id="2.20.28.10:FF:000001">
    <property type="entry name" value="Rubredoxin"/>
    <property type="match status" value="1"/>
</dbReference>
<dbReference type="SMART" id="SM00903">
    <property type="entry name" value="Flavin_Reduct"/>
    <property type="match status" value="1"/>
</dbReference>
<evidence type="ECO:0000313" key="6">
    <source>
        <dbReference type="EMBL" id="GAG55455.1"/>
    </source>
</evidence>
<dbReference type="PANTHER" id="PTHR47627">
    <property type="entry name" value="RUBREDOXIN"/>
    <property type="match status" value="1"/>
</dbReference>
<dbReference type="PROSITE" id="PS00202">
    <property type="entry name" value="RUBREDOXIN"/>
    <property type="match status" value="1"/>
</dbReference>
<keyword evidence="4" id="KW-0408">Iron</keyword>
<keyword evidence="1" id="KW-0813">Transport</keyword>
<evidence type="ECO:0000256" key="4">
    <source>
        <dbReference type="ARBA" id="ARBA00023004"/>
    </source>
</evidence>
<protein>
    <recommendedName>
        <fullName evidence="5">Rubredoxin-like domain-containing protein</fullName>
    </recommendedName>
</protein>
<dbReference type="InterPro" id="IPR012349">
    <property type="entry name" value="Split_barrel_FMN-bd"/>
</dbReference>
<dbReference type="PANTHER" id="PTHR47627:SF1">
    <property type="entry name" value="RUBREDOXIN-1-RELATED"/>
    <property type="match status" value="1"/>
</dbReference>
<proteinExistence type="predicted"/>
<feature type="non-terminal residue" evidence="6">
    <location>
        <position position="1"/>
    </location>
</feature>
<dbReference type="EMBL" id="BART01002025">
    <property type="protein sequence ID" value="GAG55455.1"/>
    <property type="molecule type" value="Genomic_DNA"/>
</dbReference>
<keyword evidence="3" id="KW-0249">Electron transport</keyword>
<dbReference type="Pfam" id="PF01613">
    <property type="entry name" value="Flavin_Reduct"/>
    <property type="match status" value="1"/>
</dbReference>
<organism evidence="6">
    <name type="scientific">marine sediment metagenome</name>
    <dbReference type="NCBI Taxonomy" id="412755"/>
    <lineage>
        <taxon>unclassified sequences</taxon>
        <taxon>metagenomes</taxon>
        <taxon>ecological metagenomes</taxon>
    </lineage>
</organism>
<dbReference type="InterPro" id="IPR050526">
    <property type="entry name" value="Rubredoxin_ET"/>
</dbReference>
<sequence length="213" mass="23528">VCSRKGDKLNGQIANTVFQITSEPPTIAVSINKNNLTHEFIKESKVLAVSVLSQDTPLPFIGRFGFKSGRDIDKLEGINYKIGETQAPVITDNTLTYLEARVTQEVDVGTHTIFVGELVGADVLREGEPMTYAYYHQVKRGTTPKTAPSYIEEKKEAVTKMAKYRCTVCGYVYDPELGDPDGGIKPGTPFEEIPDDWVCPVCGVAKSEFEKEE</sequence>
<dbReference type="CDD" id="cd00730">
    <property type="entry name" value="rubredoxin"/>
    <property type="match status" value="1"/>
</dbReference>
<dbReference type="InterPro" id="IPR018527">
    <property type="entry name" value="Rubredoxin_Fe_BS"/>
</dbReference>
<dbReference type="GO" id="GO:0043448">
    <property type="term" value="P:alkane catabolic process"/>
    <property type="evidence" value="ECO:0007669"/>
    <property type="project" value="TreeGrafter"/>
</dbReference>
<comment type="caution">
    <text evidence="6">The sequence shown here is derived from an EMBL/GenBank/DDBJ whole genome shotgun (WGS) entry which is preliminary data.</text>
</comment>
<dbReference type="NCBIfam" id="NF045768">
    <property type="entry name" value="RubredRD"/>
    <property type="match status" value="1"/>
</dbReference>
<dbReference type="GO" id="GO:0005506">
    <property type="term" value="F:iron ion binding"/>
    <property type="evidence" value="ECO:0007669"/>
    <property type="project" value="InterPro"/>
</dbReference>
<dbReference type="Pfam" id="PF00301">
    <property type="entry name" value="Rubredoxin"/>
    <property type="match status" value="1"/>
</dbReference>
<dbReference type="AlphaFoldDB" id="X0YHV6"/>
<name>X0YHV6_9ZZZZ</name>
<evidence type="ECO:0000256" key="3">
    <source>
        <dbReference type="ARBA" id="ARBA00022982"/>
    </source>
</evidence>
<dbReference type="GO" id="GO:0009055">
    <property type="term" value="F:electron transfer activity"/>
    <property type="evidence" value="ECO:0007669"/>
    <property type="project" value="TreeGrafter"/>
</dbReference>
<evidence type="ECO:0000256" key="2">
    <source>
        <dbReference type="ARBA" id="ARBA00022723"/>
    </source>
</evidence>
<dbReference type="InterPro" id="IPR024935">
    <property type="entry name" value="Rubredoxin_dom"/>
</dbReference>
<dbReference type="InterPro" id="IPR024934">
    <property type="entry name" value="Rubredoxin-like_dom"/>
</dbReference>
<dbReference type="SUPFAM" id="SSF57802">
    <property type="entry name" value="Rubredoxin-like"/>
    <property type="match status" value="1"/>
</dbReference>
<keyword evidence="2" id="KW-0479">Metal-binding</keyword>
<reference evidence="6" key="1">
    <citation type="journal article" date="2014" name="Front. Microbiol.">
        <title>High frequency of phylogenetically diverse reductive dehalogenase-homologous genes in deep subseafloor sedimentary metagenomes.</title>
        <authorList>
            <person name="Kawai M."/>
            <person name="Futagami T."/>
            <person name="Toyoda A."/>
            <person name="Takaki Y."/>
            <person name="Nishi S."/>
            <person name="Hori S."/>
            <person name="Arai W."/>
            <person name="Tsubouchi T."/>
            <person name="Morono Y."/>
            <person name="Uchiyama I."/>
            <person name="Ito T."/>
            <person name="Fujiyama A."/>
            <person name="Inagaki F."/>
            <person name="Takami H."/>
        </authorList>
    </citation>
    <scope>NUCLEOTIDE SEQUENCE</scope>
    <source>
        <strain evidence="6">Expedition CK06-06</strain>
    </source>
</reference>
<dbReference type="GO" id="GO:0010181">
    <property type="term" value="F:FMN binding"/>
    <property type="evidence" value="ECO:0007669"/>
    <property type="project" value="InterPro"/>
</dbReference>
<dbReference type="PRINTS" id="PR00163">
    <property type="entry name" value="RUBREDOXIN"/>
</dbReference>
<dbReference type="Gene3D" id="2.20.28.10">
    <property type="match status" value="1"/>
</dbReference>
<accession>X0YHV6</accession>
<feature type="domain" description="Rubredoxin-like" evidence="5">
    <location>
        <begin position="161"/>
        <end position="212"/>
    </location>
</feature>